<protein>
    <submittedName>
        <fullName evidence="7">Solute carrier family 39 (Zinc transporter), member 1/2/3</fullName>
    </submittedName>
</protein>
<dbReference type="EMBL" id="AUPL01006795">
    <property type="protein sequence ID" value="ESL05551.1"/>
    <property type="molecule type" value="Genomic_DNA"/>
</dbReference>
<comment type="caution">
    <text evidence="7">The sequence shown here is derived from an EMBL/GenBank/DDBJ whole genome shotgun (WGS) entry which is preliminary data.</text>
</comment>
<evidence type="ECO:0000256" key="5">
    <source>
        <dbReference type="SAM" id="MobiDB-lite"/>
    </source>
</evidence>
<feature type="transmembrane region" description="Helical" evidence="6">
    <location>
        <begin position="138"/>
        <end position="156"/>
    </location>
</feature>
<feature type="transmembrane region" description="Helical" evidence="6">
    <location>
        <begin position="359"/>
        <end position="377"/>
    </location>
</feature>
<feature type="transmembrane region" description="Helical" evidence="6">
    <location>
        <begin position="222"/>
        <end position="243"/>
    </location>
</feature>
<dbReference type="Pfam" id="PF02535">
    <property type="entry name" value="Zip"/>
    <property type="match status" value="1"/>
</dbReference>
<evidence type="ECO:0000256" key="4">
    <source>
        <dbReference type="ARBA" id="ARBA00023136"/>
    </source>
</evidence>
<dbReference type="OrthoDB" id="1100342at2759"/>
<evidence type="ECO:0000313" key="7">
    <source>
        <dbReference type="EMBL" id="ESL05551.1"/>
    </source>
</evidence>
<keyword evidence="3 6" id="KW-1133">Transmembrane helix</keyword>
<feature type="transmembrane region" description="Helical" evidence="6">
    <location>
        <begin position="63"/>
        <end position="84"/>
    </location>
</feature>
<keyword evidence="4 6" id="KW-0472">Membrane</keyword>
<dbReference type="PANTHER" id="PTHR11040">
    <property type="entry name" value="ZINC/IRON TRANSPORTER"/>
    <property type="match status" value="1"/>
</dbReference>
<feature type="transmembrane region" description="Helical" evidence="6">
    <location>
        <begin position="314"/>
        <end position="338"/>
    </location>
</feature>
<reference evidence="7 8" key="1">
    <citation type="submission" date="2013-07" db="EMBL/GenBank/DDBJ databases">
        <authorList>
            <person name="Stoco P.H."/>
            <person name="Wagner G."/>
            <person name="Gerber A."/>
            <person name="Zaha A."/>
            <person name="Thompson C."/>
            <person name="Bartholomeu D.C."/>
            <person name="Luckemeyer D.D."/>
            <person name="Bahia D."/>
            <person name="Loreto E."/>
            <person name="Prestes E.B."/>
            <person name="Lima F.M."/>
            <person name="Rodrigues-Luiz G."/>
            <person name="Vallejo G.A."/>
            <person name="Filho J.F."/>
            <person name="Monteiro K.M."/>
            <person name="Tyler K.M."/>
            <person name="de Almeida L.G."/>
            <person name="Ortiz M.F."/>
            <person name="Siervo M.A."/>
            <person name="de Moraes M.H."/>
            <person name="Cunha O.L."/>
            <person name="Mendonca-Neto R."/>
            <person name="Silva R."/>
            <person name="Teixeira S.M."/>
            <person name="Murta S.M."/>
            <person name="Sincero T.C."/>
            <person name="Mendes T.A."/>
            <person name="Urmenyi T.P."/>
            <person name="Silva V.G."/>
            <person name="da Rocha W.D."/>
            <person name="Andersson B."/>
            <person name="Romanha A.J."/>
            <person name="Steindel M."/>
            <person name="de Vasconcelos A.T."/>
            <person name="Grisard E.C."/>
        </authorList>
    </citation>
    <scope>NUCLEOTIDE SEQUENCE [LARGE SCALE GENOMIC DNA]</scope>
    <source>
        <strain evidence="7 8">SC58</strain>
    </source>
</reference>
<sequence length="380" mass="39991">MGGNETCSALLVKYALLHEELEAQHCEVPDSDDHDHDHDHDHHHHGHSHGGCGGAHGPYTVGLHVVAIFVVLVASFVGTLIPLAGKYVPCLRLNPFLFVLGKCAATGVVLAVAMIHMINHAAHAFGEECVPDAWKESYDAYAFLFAMIAAILMHALETQLVDMFVSRNSQSSPAGEDKGMEGVTGGDECGDGAPTGVGCDHHHGCVANAVLDGKAHRVVSALFMEFGVTLHSVFIGLTVGISSDTQTKALLVALVFHQMFEGLALGSRLADASMRMTLELLLAVIFSISAPVGTAVGVGAVVGSKVSVTGAAFVVVQAIFDSMCGGILMYLGFVLMLSDFPMDLRRHAGAGMAHSGWKRLAMFVALWAGAGLMAGIGKWL</sequence>
<organism evidence="7 8">
    <name type="scientific">Trypanosoma rangeli SC58</name>
    <dbReference type="NCBI Taxonomy" id="429131"/>
    <lineage>
        <taxon>Eukaryota</taxon>
        <taxon>Discoba</taxon>
        <taxon>Euglenozoa</taxon>
        <taxon>Kinetoplastea</taxon>
        <taxon>Metakinetoplastina</taxon>
        <taxon>Trypanosomatida</taxon>
        <taxon>Trypanosomatidae</taxon>
        <taxon>Trypanosoma</taxon>
        <taxon>Herpetosoma</taxon>
    </lineage>
</organism>
<gene>
    <name evidence="7" type="ORF">TRSC58_06795</name>
</gene>
<accession>A0A061IUM0</accession>
<evidence type="ECO:0000256" key="3">
    <source>
        <dbReference type="ARBA" id="ARBA00022989"/>
    </source>
</evidence>
<feature type="region of interest" description="Disordered" evidence="5">
    <location>
        <begin position="28"/>
        <end position="50"/>
    </location>
</feature>
<keyword evidence="8" id="KW-1185">Reference proteome</keyword>
<feature type="transmembrane region" description="Helical" evidence="6">
    <location>
        <begin position="249"/>
        <end position="266"/>
    </location>
</feature>
<feature type="transmembrane region" description="Helical" evidence="6">
    <location>
        <begin position="96"/>
        <end position="118"/>
    </location>
</feature>
<dbReference type="GO" id="GO:0005886">
    <property type="term" value="C:plasma membrane"/>
    <property type="evidence" value="ECO:0007669"/>
    <property type="project" value="TreeGrafter"/>
</dbReference>
<dbReference type="InterPro" id="IPR003689">
    <property type="entry name" value="ZIP"/>
</dbReference>
<feature type="transmembrane region" description="Helical" evidence="6">
    <location>
        <begin position="278"/>
        <end position="302"/>
    </location>
</feature>
<dbReference type="AlphaFoldDB" id="A0A061IUM0"/>
<evidence type="ECO:0000256" key="6">
    <source>
        <dbReference type="SAM" id="Phobius"/>
    </source>
</evidence>
<feature type="compositionally biased region" description="Basic and acidic residues" evidence="5">
    <location>
        <begin position="28"/>
        <end position="40"/>
    </location>
</feature>
<proteinExistence type="predicted"/>
<evidence type="ECO:0000256" key="1">
    <source>
        <dbReference type="ARBA" id="ARBA00004141"/>
    </source>
</evidence>
<keyword evidence="2 6" id="KW-0812">Transmembrane</keyword>
<evidence type="ECO:0000256" key="2">
    <source>
        <dbReference type="ARBA" id="ARBA00022692"/>
    </source>
</evidence>
<comment type="subcellular location">
    <subcellularLocation>
        <location evidence="1">Membrane</location>
        <topology evidence="1">Multi-pass membrane protein</topology>
    </subcellularLocation>
</comment>
<dbReference type="Proteomes" id="UP000031737">
    <property type="component" value="Unassembled WGS sequence"/>
</dbReference>
<evidence type="ECO:0000313" key="8">
    <source>
        <dbReference type="Proteomes" id="UP000031737"/>
    </source>
</evidence>
<dbReference type="GO" id="GO:0005385">
    <property type="term" value="F:zinc ion transmembrane transporter activity"/>
    <property type="evidence" value="ECO:0007669"/>
    <property type="project" value="TreeGrafter"/>
</dbReference>
<name>A0A061IUM0_TRYRA</name>
<dbReference type="VEuPathDB" id="TriTrypDB:TRSC58_06795"/>
<dbReference type="PANTHER" id="PTHR11040:SF44">
    <property type="entry name" value="PROTEIN ZNTC-RELATED"/>
    <property type="match status" value="1"/>
</dbReference>